<dbReference type="AlphaFoldDB" id="A0A9Q3CCX0"/>
<proteinExistence type="predicted"/>
<evidence type="ECO:0000313" key="1">
    <source>
        <dbReference type="EMBL" id="MBW0481372.1"/>
    </source>
</evidence>
<gene>
    <name evidence="1" type="ORF">O181_021087</name>
</gene>
<keyword evidence="2" id="KW-1185">Reference proteome</keyword>
<organism evidence="1 2">
    <name type="scientific">Austropuccinia psidii MF-1</name>
    <dbReference type="NCBI Taxonomy" id="1389203"/>
    <lineage>
        <taxon>Eukaryota</taxon>
        <taxon>Fungi</taxon>
        <taxon>Dikarya</taxon>
        <taxon>Basidiomycota</taxon>
        <taxon>Pucciniomycotina</taxon>
        <taxon>Pucciniomycetes</taxon>
        <taxon>Pucciniales</taxon>
        <taxon>Sphaerophragmiaceae</taxon>
        <taxon>Austropuccinia</taxon>
    </lineage>
</organism>
<reference evidence="1" key="1">
    <citation type="submission" date="2021-03" db="EMBL/GenBank/DDBJ databases">
        <title>Draft genome sequence of rust myrtle Austropuccinia psidii MF-1, a brazilian biotype.</title>
        <authorList>
            <person name="Quecine M.C."/>
            <person name="Pachon D.M.R."/>
            <person name="Bonatelli M.L."/>
            <person name="Correr F.H."/>
            <person name="Franceschini L.M."/>
            <person name="Leite T.F."/>
            <person name="Margarido G.R.A."/>
            <person name="Almeida C.A."/>
            <person name="Ferrarezi J.A."/>
            <person name="Labate C.A."/>
        </authorList>
    </citation>
    <scope>NUCLEOTIDE SEQUENCE</scope>
    <source>
        <strain evidence="1">MF-1</strain>
    </source>
</reference>
<comment type="caution">
    <text evidence="1">The sequence shown here is derived from an EMBL/GenBank/DDBJ whole genome shotgun (WGS) entry which is preliminary data.</text>
</comment>
<dbReference type="Proteomes" id="UP000765509">
    <property type="component" value="Unassembled WGS sequence"/>
</dbReference>
<protein>
    <submittedName>
        <fullName evidence="1">Uncharacterized protein</fullName>
    </submittedName>
</protein>
<sequence>MVKKSTWLINPLANSQVLPPLSPLPTNSIAKIFPVCQETSNISFPTFNLPFLLLHPIHLPLHHPPLHIPDHHQLQPVSSTGMEEDRFPLPFPAAQFFQRRDNFPVRVTREEPNVGNESQDAVARLFRDGLNTK</sequence>
<accession>A0A9Q3CCX0</accession>
<dbReference type="EMBL" id="AVOT02006360">
    <property type="protein sequence ID" value="MBW0481372.1"/>
    <property type="molecule type" value="Genomic_DNA"/>
</dbReference>
<evidence type="ECO:0000313" key="2">
    <source>
        <dbReference type="Proteomes" id="UP000765509"/>
    </source>
</evidence>
<name>A0A9Q3CCX0_9BASI</name>